<dbReference type="InterPro" id="IPR029062">
    <property type="entry name" value="Class_I_gatase-like"/>
</dbReference>
<dbReference type="PRINTS" id="PR00097">
    <property type="entry name" value="ANTSNTHASEII"/>
</dbReference>
<feature type="binding site" evidence="8">
    <location>
        <position position="255"/>
    </location>
    <ligand>
        <name>L-glutamine</name>
        <dbReference type="ChEBI" id="CHEBI:58359"/>
    </ligand>
</feature>
<comment type="catalytic activity">
    <reaction evidence="8">
        <text>L-glutamine + H2O = L-glutamate + NH4(+)</text>
        <dbReference type="Rhea" id="RHEA:15889"/>
        <dbReference type="ChEBI" id="CHEBI:15377"/>
        <dbReference type="ChEBI" id="CHEBI:28938"/>
        <dbReference type="ChEBI" id="CHEBI:29985"/>
        <dbReference type="ChEBI" id="CHEBI:58359"/>
    </reaction>
</comment>
<comment type="pathway">
    <text evidence="1 8">Amino-acid biosynthesis; L-arginine biosynthesis; carbamoyl phosphate from bicarbonate: step 1/1.</text>
</comment>
<dbReference type="SUPFAM" id="SSF52021">
    <property type="entry name" value="Carbamoyl phosphate synthetase, small subunit N-terminal domain"/>
    <property type="match status" value="1"/>
</dbReference>
<feature type="active site" evidence="8">
    <location>
        <position position="337"/>
    </location>
</feature>
<gene>
    <name evidence="8 10" type="primary">carA</name>
    <name evidence="10" type="ORF">KDA27_09750</name>
</gene>
<comment type="function">
    <text evidence="8">Small subunit of the glutamine-dependent carbamoyl phosphate synthetase (CPSase). CPSase catalyzes the formation of carbamoyl phosphate from the ammonia moiety of glutamine, carbonate, and phosphate donated by ATP, constituting the first step of 2 biosynthetic pathways, one leading to arginine and/or urea and the other to pyrimidine nucleotides. The small subunit (glutamine amidotransferase) binds and cleaves glutamine to supply the large subunit with the substrate ammonia.</text>
</comment>
<comment type="similarity">
    <text evidence="2 8">Belongs to the CarA family.</text>
</comment>
<dbReference type="GO" id="GO:0044205">
    <property type="term" value="P:'de novo' UMP biosynthetic process"/>
    <property type="evidence" value="ECO:0007669"/>
    <property type="project" value="UniProtKB-UniRule"/>
</dbReference>
<evidence type="ECO:0000256" key="8">
    <source>
        <dbReference type="HAMAP-Rule" id="MF_01209"/>
    </source>
</evidence>
<dbReference type="GO" id="GO:0006207">
    <property type="term" value="P:'de novo' pyrimidine nucleobase biosynthetic process"/>
    <property type="evidence" value="ECO:0007669"/>
    <property type="project" value="InterPro"/>
</dbReference>
<dbReference type="PRINTS" id="PR00099">
    <property type="entry name" value="CPSGATASE"/>
</dbReference>
<dbReference type="GO" id="GO:0005524">
    <property type="term" value="F:ATP binding"/>
    <property type="evidence" value="ECO:0007669"/>
    <property type="project" value="UniProtKB-UniRule"/>
</dbReference>
<dbReference type="PROSITE" id="PS51273">
    <property type="entry name" value="GATASE_TYPE_1"/>
    <property type="match status" value="1"/>
</dbReference>
<dbReference type="Gene3D" id="3.50.30.20">
    <property type="entry name" value="Carbamoyl-phosphate synthase small subunit, N-terminal domain"/>
    <property type="match status" value="1"/>
</dbReference>
<dbReference type="Pfam" id="PF00988">
    <property type="entry name" value="CPSase_sm_chain"/>
    <property type="match status" value="1"/>
</dbReference>
<reference evidence="10" key="1">
    <citation type="submission" date="2020-04" db="EMBL/GenBank/DDBJ databases">
        <authorList>
            <person name="Zhang T."/>
        </authorList>
    </citation>
    <scope>NUCLEOTIDE SEQUENCE</scope>
    <source>
        <strain evidence="10">HKST-UBA02</strain>
    </source>
</reference>
<dbReference type="InterPro" id="IPR035686">
    <property type="entry name" value="CPSase_GATase1"/>
</dbReference>
<dbReference type="Gene3D" id="3.40.50.880">
    <property type="match status" value="1"/>
</dbReference>
<evidence type="ECO:0000256" key="5">
    <source>
        <dbReference type="ARBA" id="ARBA00022840"/>
    </source>
</evidence>
<dbReference type="GO" id="GO:0006541">
    <property type="term" value="P:glutamine metabolic process"/>
    <property type="evidence" value="ECO:0007669"/>
    <property type="project" value="InterPro"/>
</dbReference>
<keyword evidence="6 8" id="KW-0315">Glutamine amidotransferase</keyword>
<dbReference type="PRINTS" id="PR00096">
    <property type="entry name" value="GATASE"/>
</dbReference>
<feature type="region of interest" description="CPSase" evidence="8">
    <location>
        <begin position="1"/>
        <end position="175"/>
    </location>
</feature>
<dbReference type="AlphaFoldDB" id="A0A956NFM4"/>
<dbReference type="InterPro" id="IPR036480">
    <property type="entry name" value="CarbP_synth_ssu_N_sf"/>
</dbReference>
<keyword evidence="5 8" id="KW-0067">ATP-binding</keyword>
<evidence type="ECO:0000256" key="2">
    <source>
        <dbReference type="ARBA" id="ARBA00007800"/>
    </source>
</evidence>
<feature type="binding site" evidence="8">
    <location>
        <position position="293"/>
    </location>
    <ligand>
        <name>L-glutamine</name>
        <dbReference type="ChEBI" id="CHEBI:58359"/>
    </ligand>
</feature>
<dbReference type="InterPro" id="IPR002474">
    <property type="entry name" value="CarbamoylP_synth_ssu_N"/>
</dbReference>
<evidence type="ECO:0000256" key="7">
    <source>
        <dbReference type="ARBA" id="ARBA00048816"/>
    </source>
</evidence>
<dbReference type="InterPro" id="IPR017926">
    <property type="entry name" value="GATASE"/>
</dbReference>
<proteinExistence type="inferred from homology"/>
<dbReference type="SUPFAM" id="SSF52317">
    <property type="entry name" value="Class I glutamine amidotransferase-like"/>
    <property type="match status" value="1"/>
</dbReference>
<dbReference type="InterPro" id="IPR050472">
    <property type="entry name" value="Anth_synth/Amidotransfase"/>
</dbReference>
<comment type="pathway">
    <text evidence="8">Pyrimidine metabolism; UMP biosynthesis via de novo pathway; (S)-dihydroorotate from bicarbonate: step 1/3.</text>
</comment>
<comment type="subunit">
    <text evidence="8">Composed of two chains; the small (or glutamine) chain promotes the hydrolysis of glutamine to ammonia, which is used by the large (or ammonia) chain to synthesize carbamoyl phosphate. Tetramer of heterodimers (alpha,beta)4.</text>
</comment>
<evidence type="ECO:0000313" key="10">
    <source>
        <dbReference type="EMBL" id="MCA9756074.1"/>
    </source>
</evidence>
<evidence type="ECO:0000256" key="4">
    <source>
        <dbReference type="ARBA" id="ARBA00022741"/>
    </source>
</evidence>
<feature type="domain" description="Carbamoyl-phosphate synthase small subunit N-terminal" evidence="9">
    <location>
        <begin position="1"/>
        <end position="131"/>
    </location>
</feature>
<dbReference type="EC" id="6.3.5.5" evidence="8"/>
<keyword evidence="8" id="KW-0028">Amino-acid biosynthesis</keyword>
<feature type="binding site" evidence="8">
    <location>
        <position position="226"/>
    </location>
    <ligand>
        <name>L-glutamine</name>
        <dbReference type="ChEBI" id="CHEBI:58359"/>
    </ligand>
</feature>
<keyword evidence="8" id="KW-0665">Pyrimidine biosynthesis</keyword>
<evidence type="ECO:0000313" key="11">
    <source>
        <dbReference type="Proteomes" id="UP000739538"/>
    </source>
</evidence>
<keyword evidence="3 8" id="KW-0436">Ligase</keyword>
<feature type="binding site" evidence="8">
    <location>
        <position position="224"/>
    </location>
    <ligand>
        <name>L-glutamine</name>
        <dbReference type="ChEBI" id="CHEBI:58359"/>
    </ligand>
</feature>
<organism evidence="10 11">
    <name type="scientific">Eiseniibacteriota bacterium</name>
    <dbReference type="NCBI Taxonomy" id="2212470"/>
    <lineage>
        <taxon>Bacteria</taxon>
        <taxon>Candidatus Eiseniibacteriota</taxon>
    </lineage>
</organism>
<accession>A0A956NFM4</accession>
<evidence type="ECO:0000256" key="3">
    <source>
        <dbReference type="ARBA" id="ARBA00022598"/>
    </source>
</evidence>
<sequence>MDALLALEDGTLFRGQAFAGLEPCGGEVVFNTAMTGYQEVLTDPSYHGQIVVFTAPQIGNYGIHAEESESRKFRAAGVITRAVSQRPSHAAAVASLPEYLQQNGAFGITDIDTRALTLHIREHGNLRAWMTTEVSDPDAAVERARTLPRMAEVKAVEAVTAPEPYVFAEGEGGAPRIVVLDFGTKTNILRSLATRGCRVEVVPATTSFEELVARKPDGVVLSNGPGDPESLEELVPTVRKILEGFPTLAICLGHQLTGMALGCRITRLPFGHHGANHPVRRVSGDSVSITSQNHNYAIDASALPPGVEVSHVNLNDGTVQGIRCADLRVMSVQFHPEASPGPHEAESLFDEFVKSLRTH</sequence>
<dbReference type="InterPro" id="IPR006274">
    <property type="entry name" value="CarbamoylP_synth_ssu"/>
</dbReference>
<evidence type="ECO:0000259" key="9">
    <source>
        <dbReference type="SMART" id="SM01097"/>
    </source>
</evidence>
<dbReference type="Pfam" id="PF00117">
    <property type="entry name" value="GATase"/>
    <property type="match status" value="1"/>
</dbReference>
<dbReference type="GO" id="GO:0004088">
    <property type="term" value="F:carbamoyl-phosphate synthase (glutamine-hydrolyzing) activity"/>
    <property type="evidence" value="ECO:0007669"/>
    <property type="project" value="UniProtKB-UniRule"/>
</dbReference>
<comment type="caution">
    <text evidence="8">Lacks conserved residue(s) required for the propagation of feature annotation.</text>
</comment>
<protein>
    <recommendedName>
        <fullName evidence="8">Carbamoyl phosphate synthase small chain</fullName>
        <ecNumber evidence="8">6.3.5.5</ecNumber>
    </recommendedName>
    <alternativeName>
        <fullName evidence="8">Carbamoyl phosphate synthetase glutamine chain</fullName>
    </alternativeName>
</protein>
<dbReference type="HAMAP" id="MF_01209">
    <property type="entry name" value="CPSase_S_chain"/>
    <property type="match status" value="1"/>
</dbReference>
<feature type="active site" evidence="8">
    <location>
        <position position="335"/>
    </location>
</feature>
<dbReference type="PANTHER" id="PTHR43418">
    <property type="entry name" value="MULTIFUNCTIONAL TRYPTOPHAN BIOSYNTHESIS PROTEIN-RELATED"/>
    <property type="match status" value="1"/>
</dbReference>
<keyword evidence="4 8" id="KW-0547">Nucleotide-binding</keyword>
<dbReference type="SMART" id="SM01097">
    <property type="entry name" value="CPSase_sm_chain"/>
    <property type="match status" value="1"/>
</dbReference>
<comment type="caution">
    <text evidence="10">The sequence shown here is derived from an EMBL/GenBank/DDBJ whole genome shotgun (WGS) entry which is preliminary data.</text>
</comment>
<feature type="binding site" evidence="8">
    <location>
        <position position="252"/>
    </location>
    <ligand>
        <name>L-glutamine</name>
        <dbReference type="ChEBI" id="CHEBI:58359"/>
    </ligand>
</feature>
<name>A0A956NFM4_UNCEI</name>
<comment type="catalytic activity">
    <reaction evidence="7 8">
        <text>hydrogencarbonate + L-glutamine + 2 ATP + H2O = carbamoyl phosphate + L-glutamate + 2 ADP + phosphate + 2 H(+)</text>
        <dbReference type="Rhea" id="RHEA:18633"/>
        <dbReference type="ChEBI" id="CHEBI:15377"/>
        <dbReference type="ChEBI" id="CHEBI:15378"/>
        <dbReference type="ChEBI" id="CHEBI:17544"/>
        <dbReference type="ChEBI" id="CHEBI:29985"/>
        <dbReference type="ChEBI" id="CHEBI:30616"/>
        <dbReference type="ChEBI" id="CHEBI:43474"/>
        <dbReference type="ChEBI" id="CHEBI:58228"/>
        <dbReference type="ChEBI" id="CHEBI:58359"/>
        <dbReference type="ChEBI" id="CHEBI:456216"/>
        <dbReference type="EC" id="6.3.5.5"/>
    </reaction>
</comment>
<feature type="binding site" evidence="8">
    <location>
        <position position="45"/>
    </location>
    <ligand>
        <name>L-glutamine</name>
        <dbReference type="ChEBI" id="CHEBI:58359"/>
    </ligand>
</feature>
<dbReference type="PANTHER" id="PTHR43418:SF7">
    <property type="entry name" value="CARBAMOYL-PHOSPHATE SYNTHASE SMALL CHAIN"/>
    <property type="match status" value="1"/>
</dbReference>
<dbReference type="NCBIfam" id="TIGR01368">
    <property type="entry name" value="CPSaseIIsmall"/>
    <property type="match status" value="1"/>
</dbReference>
<dbReference type="EMBL" id="JAGQHS010000041">
    <property type="protein sequence ID" value="MCA9756074.1"/>
    <property type="molecule type" value="Genomic_DNA"/>
</dbReference>
<dbReference type="GO" id="GO:0006526">
    <property type="term" value="P:L-arginine biosynthetic process"/>
    <property type="evidence" value="ECO:0007669"/>
    <property type="project" value="UniProtKB-UniRule"/>
</dbReference>
<dbReference type="CDD" id="cd01744">
    <property type="entry name" value="GATase1_CPSase"/>
    <property type="match status" value="1"/>
</dbReference>
<reference evidence="10" key="2">
    <citation type="journal article" date="2021" name="Microbiome">
        <title>Successional dynamics and alternative stable states in a saline activated sludge microbial community over 9 years.</title>
        <authorList>
            <person name="Wang Y."/>
            <person name="Ye J."/>
            <person name="Ju F."/>
            <person name="Liu L."/>
            <person name="Boyd J.A."/>
            <person name="Deng Y."/>
            <person name="Parks D.H."/>
            <person name="Jiang X."/>
            <person name="Yin X."/>
            <person name="Woodcroft B.J."/>
            <person name="Tyson G.W."/>
            <person name="Hugenholtz P."/>
            <person name="Polz M.F."/>
            <person name="Zhang T."/>
        </authorList>
    </citation>
    <scope>NUCLEOTIDE SEQUENCE</scope>
    <source>
        <strain evidence="10">HKST-UBA02</strain>
    </source>
</reference>
<dbReference type="Proteomes" id="UP000739538">
    <property type="component" value="Unassembled WGS sequence"/>
</dbReference>
<feature type="binding site" evidence="8">
    <location>
        <position position="296"/>
    </location>
    <ligand>
        <name>L-glutamine</name>
        <dbReference type="ChEBI" id="CHEBI:58359"/>
    </ligand>
</feature>
<keyword evidence="8" id="KW-0055">Arginine biosynthesis</keyword>
<feature type="active site" description="Nucleophile" evidence="8">
    <location>
        <position position="251"/>
    </location>
</feature>
<evidence type="ECO:0000256" key="6">
    <source>
        <dbReference type="ARBA" id="ARBA00022962"/>
    </source>
</evidence>
<evidence type="ECO:0000256" key="1">
    <source>
        <dbReference type="ARBA" id="ARBA00005077"/>
    </source>
</evidence>
<dbReference type="NCBIfam" id="NF009475">
    <property type="entry name" value="PRK12838.1"/>
    <property type="match status" value="1"/>
</dbReference>